<keyword evidence="5" id="KW-0472">Membrane</keyword>
<accession>A0A2P6R0W1</accession>
<gene>
    <name evidence="6" type="ORF">RchiOBHm_Chr4g0432201</name>
</gene>
<dbReference type="EC" id="1.1.1.330" evidence="6"/>
<name>A0A2P6R0W1_ROSCH</name>
<dbReference type="CDD" id="cd05356">
    <property type="entry name" value="17beta-HSD1_like_SDR_c"/>
    <property type="match status" value="1"/>
</dbReference>
<evidence type="ECO:0000256" key="2">
    <source>
        <dbReference type="ARBA" id="ARBA00022857"/>
    </source>
</evidence>
<dbReference type="InterPro" id="IPR020904">
    <property type="entry name" value="Sc_DH/Rdtase_CS"/>
</dbReference>
<evidence type="ECO:0000313" key="7">
    <source>
        <dbReference type="Proteomes" id="UP000238479"/>
    </source>
</evidence>
<dbReference type="GO" id="GO:0141040">
    <property type="term" value="F:very-long-chain 3-oxoacyl-CoA reductase activity"/>
    <property type="evidence" value="ECO:0007669"/>
    <property type="project" value="UniProtKB-EC"/>
</dbReference>
<evidence type="ECO:0000256" key="4">
    <source>
        <dbReference type="RuleBase" id="RU000363"/>
    </source>
</evidence>
<dbReference type="PRINTS" id="PR00081">
    <property type="entry name" value="GDHRDH"/>
</dbReference>
<dbReference type="Pfam" id="PF00106">
    <property type="entry name" value="adh_short"/>
    <property type="match status" value="1"/>
</dbReference>
<evidence type="ECO:0000256" key="5">
    <source>
        <dbReference type="SAM" id="Phobius"/>
    </source>
</evidence>
<dbReference type="STRING" id="74649.A0A2P6R0W1"/>
<dbReference type="EMBL" id="PDCK01000042">
    <property type="protein sequence ID" value="PRQ40084.1"/>
    <property type="molecule type" value="Genomic_DNA"/>
</dbReference>
<evidence type="ECO:0000256" key="1">
    <source>
        <dbReference type="ARBA" id="ARBA00004240"/>
    </source>
</evidence>
<dbReference type="PIRSF" id="PIRSF000126">
    <property type="entry name" value="11-beta-HSD1"/>
    <property type="match status" value="1"/>
</dbReference>
<organism evidence="6 7">
    <name type="scientific">Rosa chinensis</name>
    <name type="common">China rose</name>
    <dbReference type="NCBI Taxonomy" id="74649"/>
    <lineage>
        <taxon>Eukaryota</taxon>
        <taxon>Viridiplantae</taxon>
        <taxon>Streptophyta</taxon>
        <taxon>Embryophyta</taxon>
        <taxon>Tracheophyta</taxon>
        <taxon>Spermatophyta</taxon>
        <taxon>Magnoliopsida</taxon>
        <taxon>eudicotyledons</taxon>
        <taxon>Gunneridae</taxon>
        <taxon>Pentapetalae</taxon>
        <taxon>rosids</taxon>
        <taxon>fabids</taxon>
        <taxon>Rosales</taxon>
        <taxon>Rosaceae</taxon>
        <taxon>Rosoideae</taxon>
        <taxon>Rosoideae incertae sedis</taxon>
        <taxon>Rosa</taxon>
    </lineage>
</organism>
<dbReference type="Gene3D" id="3.40.50.720">
    <property type="entry name" value="NAD(P)-binding Rossmann-like Domain"/>
    <property type="match status" value="1"/>
</dbReference>
<dbReference type="GO" id="GO:0005783">
    <property type="term" value="C:endoplasmic reticulum"/>
    <property type="evidence" value="ECO:0007669"/>
    <property type="project" value="UniProtKB-SubCell"/>
</dbReference>
<dbReference type="Gramene" id="PRQ40084">
    <property type="protein sequence ID" value="PRQ40084"/>
    <property type="gene ID" value="RchiOBHm_Chr4g0432201"/>
</dbReference>
<proteinExistence type="inferred from homology"/>
<dbReference type="PANTHER" id="PTHR43899">
    <property type="entry name" value="RH59310P"/>
    <property type="match status" value="1"/>
</dbReference>
<reference evidence="6 7" key="1">
    <citation type="journal article" date="2018" name="Nat. Genet.">
        <title>The Rosa genome provides new insights in the design of modern roses.</title>
        <authorList>
            <person name="Bendahmane M."/>
        </authorList>
    </citation>
    <scope>NUCLEOTIDE SEQUENCE [LARGE SCALE GENOMIC DNA]</scope>
    <source>
        <strain evidence="7">cv. Old Blush</strain>
    </source>
</reference>
<comment type="similarity">
    <text evidence="4">Belongs to the short-chain dehydrogenases/reductases (SDR) family.</text>
</comment>
<comment type="caution">
    <text evidence="6">The sequence shown here is derived from an EMBL/GenBank/DDBJ whole genome shotgun (WGS) entry which is preliminary data.</text>
</comment>
<dbReference type="InterPro" id="IPR051019">
    <property type="entry name" value="VLCFA-Steroid_DH"/>
</dbReference>
<dbReference type="OrthoDB" id="5545019at2759"/>
<dbReference type="GO" id="GO:0045703">
    <property type="term" value="F:ketoreductase activity"/>
    <property type="evidence" value="ECO:0007669"/>
    <property type="project" value="TreeGrafter"/>
</dbReference>
<evidence type="ECO:0000256" key="3">
    <source>
        <dbReference type="ARBA" id="ARBA00023002"/>
    </source>
</evidence>
<dbReference type="PANTHER" id="PTHR43899:SF25">
    <property type="entry name" value="ENOYL-(ACYL CARRIER) REDUCTASE"/>
    <property type="match status" value="1"/>
</dbReference>
<keyword evidence="5" id="KW-1133">Transmembrane helix</keyword>
<keyword evidence="3 6" id="KW-0560">Oxidoreductase</keyword>
<sequence length="323" mass="36363">MELQEFFIVLAITIGLVSVCISLINFARWIWVMFLRPSKKLKEYGSWAIITGSAQGIGKALAFEMASKGLNIFLVDKNHSTLEATSNELSEKHGWRVEIKSIVMDLAKLSGEEIAKTIEEGTKGLDVGILVNNAGMCYPYPRFFHEVDSELMENIMKVNMEAATWMTKAVLPGMLKKKKGAIVNIGSASTEIAPSFPLYTLYATTKAYLKLFSRCISLEYKQHGIDIQCQVPVFVATRLTKIKESSLFIPSPETFSKSSIRWIGYDNVCTPYWSHSVMGFVARALPHALLTATIFRYFLGNRKRGQLNELQKKNILQRQSNQL</sequence>
<keyword evidence="5" id="KW-0812">Transmembrane</keyword>
<dbReference type="SUPFAM" id="SSF51735">
    <property type="entry name" value="NAD(P)-binding Rossmann-fold domains"/>
    <property type="match status" value="1"/>
</dbReference>
<dbReference type="FunFam" id="3.40.50.720:FF:000137">
    <property type="entry name" value="Hydroxysteroid (17-beta) dehydrogenase 3"/>
    <property type="match status" value="1"/>
</dbReference>
<dbReference type="InterPro" id="IPR036291">
    <property type="entry name" value="NAD(P)-bd_dom_sf"/>
</dbReference>
<dbReference type="PROSITE" id="PS00061">
    <property type="entry name" value="ADH_SHORT"/>
    <property type="match status" value="1"/>
</dbReference>
<keyword evidence="7" id="KW-1185">Reference proteome</keyword>
<dbReference type="AlphaFoldDB" id="A0A2P6R0W1"/>
<dbReference type="Proteomes" id="UP000238479">
    <property type="component" value="Chromosome 4"/>
</dbReference>
<evidence type="ECO:0000313" key="6">
    <source>
        <dbReference type="EMBL" id="PRQ40084.1"/>
    </source>
</evidence>
<dbReference type="PRINTS" id="PR00080">
    <property type="entry name" value="SDRFAMILY"/>
</dbReference>
<dbReference type="OMA" id="MTAFPWR"/>
<feature type="transmembrane region" description="Helical" evidence="5">
    <location>
        <begin position="6"/>
        <end position="31"/>
    </location>
</feature>
<keyword evidence="2" id="KW-0521">NADP</keyword>
<comment type="subcellular location">
    <subcellularLocation>
        <location evidence="1">Endoplasmic reticulum</location>
    </subcellularLocation>
</comment>
<protein>
    <submittedName>
        <fullName evidence="6">Putative very-long-chain 3-oxoacyl-CoA reductase</fullName>
        <ecNumber evidence="6">1.1.1.330</ecNumber>
    </submittedName>
</protein>
<dbReference type="InterPro" id="IPR002347">
    <property type="entry name" value="SDR_fam"/>
</dbReference>